<dbReference type="Proteomes" id="UP000271337">
    <property type="component" value="Unassembled WGS sequence"/>
</dbReference>
<dbReference type="EMBL" id="QWIJ01000085">
    <property type="protein sequence ID" value="RMX88086.1"/>
    <property type="molecule type" value="Genomic_DNA"/>
</dbReference>
<feature type="region of interest" description="Disordered" evidence="1">
    <location>
        <begin position="1"/>
        <end position="170"/>
    </location>
</feature>
<feature type="compositionally biased region" description="Low complexity" evidence="1">
    <location>
        <begin position="135"/>
        <end position="148"/>
    </location>
</feature>
<protein>
    <submittedName>
        <fullName evidence="3">Uncharacterized protein</fullName>
    </submittedName>
</protein>
<gene>
    <name evidence="3" type="ORF">D0867_01434</name>
    <name evidence="2" type="ORF">D0869_01877</name>
</gene>
<evidence type="ECO:0000313" key="3">
    <source>
        <dbReference type="EMBL" id="RMY24360.1"/>
    </source>
</evidence>
<feature type="compositionally biased region" description="Polar residues" evidence="1">
    <location>
        <begin position="115"/>
        <end position="127"/>
    </location>
</feature>
<reference evidence="4 5" key="1">
    <citation type="journal article" date="2018" name="BMC Genomics">
        <title>Genomic evidence for intraspecific hybridization in a clonal and extremely halotolerant yeast.</title>
        <authorList>
            <person name="Gostincar C."/>
            <person name="Stajich J.E."/>
            <person name="Zupancic J."/>
            <person name="Zalar P."/>
            <person name="Gunde-Cimerman N."/>
        </authorList>
    </citation>
    <scope>NUCLEOTIDE SEQUENCE [LARGE SCALE GENOMIC DNA]</scope>
    <source>
        <strain evidence="2 5">EXF-6656</strain>
        <strain evidence="3 4">EXF-6669</strain>
    </source>
</reference>
<dbReference type="OrthoDB" id="309640at2759"/>
<evidence type="ECO:0000313" key="4">
    <source>
        <dbReference type="Proteomes" id="UP000271337"/>
    </source>
</evidence>
<dbReference type="EMBL" id="QWIL01000085">
    <property type="protein sequence ID" value="RMY24360.1"/>
    <property type="molecule type" value="Genomic_DNA"/>
</dbReference>
<feature type="compositionally biased region" description="Polar residues" evidence="1">
    <location>
        <begin position="29"/>
        <end position="39"/>
    </location>
</feature>
<feature type="compositionally biased region" description="Basic and acidic residues" evidence="1">
    <location>
        <begin position="42"/>
        <end position="55"/>
    </location>
</feature>
<feature type="region of interest" description="Disordered" evidence="1">
    <location>
        <begin position="463"/>
        <end position="482"/>
    </location>
</feature>
<dbReference type="Proteomes" id="UP000281245">
    <property type="component" value="Unassembled WGS sequence"/>
</dbReference>
<name>A0A3M7AAJ8_HORWE</name>
<organism evidence="3 4">
    <name type="scientific">Hortaea werneckii</name>
    <name type="common">Black yeast</name>
    <name type="synonym">Cladosporium werneckii</name>
    <dbReference type="NCBI Taxonomy" id="91943"/>
    <lineage>
        <taxon>Eukaryota</taxon>
        <taxon>Fungi</taxon>
        <taxon>Dikarya</taxon>
        <taxon>Ascomycota</taxon>
        <taxon>Pezizomycotina</taxon>
        <taxon>Dothideomycetes</taxon>
        <taxon>Dothideomycetidae</taxon>
        <taxon>Mycosphaerellales</taxon>
        <taxon>Teratosphaeriaceae</taxon>
        <taxon>Hortaea</taxon>
    </lineage>
</organism>
<comment type="caution">
    <text evidence="3">The sequence shown here is derived from an EMBL/GenBank/DDBJ whole genome shotgun (WGS) entry which is preliminary data.</text>
</comment>
<evidence type="ECO:0000313" key="2">
    <source>
        <dbReference type="EMBL" id="RMX88086.1"/>
    </source>
</evidence>
<sequence>MLMVKERRSANSGSGSASTRKRTYPPSGPSSAQRITRTASPAKDERHISWKRRLEQGPTPALANHRHQSPARSAMAERKFATDSDEDEKMYTRDIGDPERFGMGCDVEDIEESLPSRNMSPARTYTQGDPPLGSPYPDDAYASDSSSDIEVATSEGHSQLGPKSYRTTLPKRPERLMPESQDLTVCQTMDTLKEMIQQYAEGFSGLPAASDPLTHLLQPQNAEAIRYVGCLALGGPDGTDSWKQLLQSSGTHKALIFGMIARALKEHVFGALWFGATPQQERELNKIQEDLLDKDGFQRTQARAEMCQEYLSQLDKEANDQLAKAKAKLLLQLQQLLLPIVSVPHGKKKDSTDMRLDDLAAIIALAADLSRWMRQLDDVVYYWPPTFKDEEFEPGRMECVNLQQMLDESPYQKLDVQGRVRPQLQPGQEHRNEAIVRVVCFPGLVAYRQGGGELGEKFLAEQDRRRGKESVPRDVQMARERSRGNVSVDDGYRTKVICKAVVHLTWGKQRLLTREAGSSAHLDAMRDHSNKYLEDRKGFKELWDIFCERLISG</sequence>
<evidence type="ECO:0000313" key="5">
    <source>
        <dbReference type="Proteomes" id="UP000281245"/>
    </source>
</evidence>
<evidence type="ECO:0000256" key="1">
    <source>
        <dbReference type="SAM" id="MobiDB-lite"/>
    </source>
</evidence>
<dbReference type="AlphaFoldDB" id="A0A3M7AAJ8"/>
<accession>A0A3M7AAJ8</accession>
<proteinExistence type="predicted"/>
<feature type="compositionally biased region" description="Basic and acidic residues" evidence="1">
    <location>
        <begin position="89"/>
        <end position="100"/>
    </location>
</feature>